<comment type="caution">
    <text evidence="1">The sequence shown here is derived from an EMBL/GenBank/DDBJ whole genome shotgun (WGS) entry which is preliminary data.</text>
</comment>
<accession>A0ACC2KPV1</accession>
<proteinExistence type="predicted"/>
<reference evidence="1 2" key="1">
    <citation type="journal article" date="2022" name="Hortic Res">
        <title>A haplotype resolved chromosomal level avocado genome allows analysis of novel avocado genes.</title>
        <authorList>
            <person name="Nath O."/>
            <person name="Fletcher S.J."/>
            <person name="Hayward A."/>
            <person name="Shaw L.M."/>
            <person name="Masouleh A.K."/>
            <person name="Furtado A."/>
            <person name="Henry R.J."/>
            <person name="Mitter N."/>
        </authorList>
    </citation>
    <scope>NUCLEOTIDE SEQUENCE [LARGE SCALE GENOMIC DNA]</scope>
    <source>
        <strain evidence="2">cv. Hass</strain>
    </source>
</reference>
<organism evidence="1 2">
    <name type="scientific">Persea americana</name>
    <name type="common">Avocado</name>
    <dbReference type="NCBI Taxonomy" id="3435"/>
    <lineage>
        <taxon>Eukaryota</taxon>
        <taxon>Viridiplantae</taxon>
        <taxon>Streptophyta</taxon>
        <taxon>Embryophyta</taxon>
        <taxon>Tracheophyta</taxon>
        <taxon>Spermatophyta</taxon>
        <taxon>Magnoliopsida</taxon>
        <taxon>Magnoliidae</taxon>
        <taxon>Laurales</taxon>
        <taxon>Lauraceae</taxon>
        <taxon>Persea</taxon>
    </lineage>
</organism>
<gene>
    <name evidence="1" type="ORF">MRB53_031690</name>
</gene>
<protein>
    <submittedName>
        <fullName evidence="1">Uncharacterized protein</fullName>
    </submittedName>
</protein>
<dbReference type="Proteomes" id="UP001234297">
    <property type="component" value="Chromosome 10"/>
</dbReference>
<evidence type="ECO:0000313" key="2">
    <source>
        <dbReference type="Proteomes" id="UP001234297"/>
    </source>
</evidence>
<name>A0ACC2KPV1_PERAE</name>
<sequence>MDRVLRLASQNAVVIFSSSSCCMCHTIKTLFYDLGVSPAIYELDQIPRGRDMEMELASLLGRNRAVPAVFIGQQLVGSTDEVMSLHLRGTLLDLLKRAGAIWV</sequence>
<keyword evidence="2" id="KW-1185">Reference proteome</keyword>
<dbReference type="EMBL" id="CM056818">
    <property type="protein sequence ID" value="KAJ8623161.1"/>
    <property type="molecule type" value="Genomic_DNA"/>
</dbReference>
<evidence type="ECO:0000313" key="1">
    <source>
        <dbReference type="EMBL" id="KAJ8623161.1"/>
    </source>
</evidence>